<dbReference type="SUPFAM" id="SSF53067">
    <property type="entry name" value="Actin-like ATPase domain"/>
    <property type="match status" value="2"/>
</dbReference>
<dbReference type="PANTHER" id="PTHR12862">
    <property type="entry name" value="BADF TYPE ATPASE DOMAIN-CONTAINING PROTEIN"/>
    <property type="match status" value="1"/>
</dbReference>
<dbReference type="AlphaFoldDB" id="A0A8S3YWR5"/>
<dbReference type="EC" id="2.7.1.59" evidence="2"/>
<evidence type="ECO:0000313" key="7">
    <source>
        <dbReference type="Proteomes" id="UP000678393"/>
    </source>
</evidence>
<dbReference type="GO" id="GO:0045127">
    <property type="term" value="F:N-acetylglucosamine kinase activity"/>
    <property type="evidence" value="ECO:0007669"/>
    <property type="project" value="UniProtKB-EC"/>
</dbReference>
<dbReference type="InterPro" id="IPR043129">
    <property type="entry name" value="ATPase_NBD"/>
</dbReference>
<evidence type="ECO:0000259" key="5">
    <source>
        <dbReference type="Pfam" id="PF01869"/>
    </source>
</evidence>
<reference evidence="6" key="1">
    <citation type="submission" date="2021-04" db="EMBL/GenBank/DDBJ databases">
        <authorList>
            <consortium name="Molecular Ecology Group"/>
        </authorList>
    </citation>
    <scope>NUCLEOTIDE SEQUENCE</scope>
</reference>
<organism evidence="6 7">
    <name type="scientific">Candidula unifasciata</name>
    <dbReference type="NCBI Taxonomy" id="100452"/>
    <lineage>
        <taxon>Eukaryota</taxon>
        <taxon>Metazoa</taxon>
        <taxon>Spiralia</taxon>
        <taxon>Lophotrochozoa</taxon>
        <taxon>Mollusca</taxon>
        <taxon>Gastropoda</taxon>
        <taxon>Heterobranchia</taxon>
        <taxon>Euthyneura</taxon>
        <taxon>Panpulmonata</taxon>
        <taxon>Eupulmonata</taxon>
        <taxon>Stylommatophora</taxon>
        <taxon>Helicina</taxon>
        <taxon>Helicoidea</taxon>
        <taxon>Geomitridae</taxon>
        <taxon>Candidula</taxon>
    </lineage>
</organism>
<dbReference type="OrthoDB" id="311172at2759"/>
<dbReference type="Proteomes" id="UP000678393">
    <property type="component" value="Unassembled WGS sequence"/>
</dbReference>
<proteinExistence type="inferred from homology"/>
<comment type="similarity">
    <text evidence="1">Belongs to the eukaryotic-type N-acetylglucosamine kinase family.</text>
</comment>
<evidence type="ECO:0000313" key="6">
    <source>
        <dbReference type="EMBL" id="CAG5121647.1"/>
    </source>
</evidence>
<feature type="domain" description="ATPase BadF/BadG/BcrA/BcrD type" evidence="5">
    <location>
        <begin position="10"/>
        <end position="319"/>
    </location>
</feature>
<dbReference type="InterPro" id="IPR039758">
    <property type="entry name" value="NAGK-like"/>
</dbReference>
<accession>A0A8S3YWR5</accession>
<comment type="caution">
    <text evidence="6">The sequence shown here is derived from an EMBL/GenBank/DDBJ whole genome shotgun (WGS) entry which is preliminary data.</text>
</comment>
<dbReference type="EMBL" id="CAJHNH020001132">
    <property type="protein sequence ID" value="CAG5121647.1"/>
    <property type="molecule type" value="Genomic_DNA"/>
</dbReference>
<evidence type="ECO:0000256" key="1">
    <source>
        <dbReference type="ARBA" id="ARBA00006198"/>
    </source>
</evidence>
<dbReference type="PANTHER" id="PTHR12862:SF0">
    <property type="entry name" value="N-ACETYL-D-GLUCOSAMINE KINASE"/>
    <property type="match status" value="1"/>
</dbReference>
<dbReference type="InterPro" id="IPR002731">
    <property type="entry name" value="ATPase_BadF"/>
</dbReference>
<evidence type="ECO:0000256" key="2">
    <source>
        <dbReference type="ARBA" id="ARBA00012122"/>
    </source>
</evidence>
<evidence type="ECO:0000256" key="3">
    <source>
        <dbReference type="ARBA" id="ARBA00014974"/>
    </source>
</evidence>
<sequence length="344" mass="37123">MSPTTHVYGGVEGGATNTKLVIVNAEGKIVGRSEGEGTNQYLIGVDECIRRVHNLVQIGLSNAGLPTDTVLEGLGMSLSGGDEEPVQLSMSEAVRRNYPNLTKHVFVGSDTRSALASALPTGGVVLICGTGSNCQLINPDGTMARCGGWGHLIGDEASAIWISLRAVKILFDHEDNFILSRHSTDLLKETIYEYYQIQSQAEVLDHLYTNFDKAYFSGLCRELARAGLEKGDPLCCSIFKEAGRLLARHLNAISGKMSKDLKTREGGLPVVCMGSVFNSWTLLEPGFVEELRSRVAETGIREITLRRLNAEATVGAAALGAKAAGKDLPIDYSQNSTVFFHTQF</sequence>
<name>A0A8S3YWR5_9EUPU</name>
<gene>
    <name evidence="6" type="ORF">CUNI_LOCUS7205</name>
</gene>
<dbReference type="Pfam" id="PF01869">
    <property type="entry name" value="BcrAD_BadFG"/>
    <property type="match status" value="1"/>
</dbReference>
<protein>
    <recommendedName>
        <fullName evidence="3">N-acetyl-D-glucosamine kinase</fullName>
        <ecNumber evidence="2">2.7.1.59</ecNumber>
    </recommendedName>
    <alternativeName>
        <fullName evidence="4">GlcNAc kinase</fullName>
    </alternativeName>
</protein>
<evidence type="ECO:0000256" key="4">
    <source>
        <dbReference type="ARBA" id="ARBA00031123"/>
    </source>
</evidence>
<dbReference type="Gene3D" id="3.30.420.40">
    <property type="match status" value="1"/>
</dbReference>
<dbReference type="CDD" id="cd24078">
    <property type="entry name" value="ASKHA_NBD_NAGK_meta"/>
    <property type="match status" value="1"/>
</dbReference>
<keyword evidence="7" id="KW-1185">Reference proteome</keyword>